<keyword evidence="3 6" id="KW-0812">Transmembrane</keyword>
<evidence type="ECO:0000256" key="5">
    <source>
        <dbReference type="ARBA" id="ARBA00023136"/>
    </source>
</evidence>
<keyword evidence="4 6" id="KW-1133">Transmembrane helix</keyword>
<accession>A0A7D4UHY2</accession>
<organism evidence="8 9">
    <name type="scientific">Aquiluna borgnonia</name>
    <dbReference type="NCBI Taxonomy" id="2499157"/>
    <lineage>
        <taxon>Bacteria</taxon>
        <taxon>Bacillati</taxon>
        <taxon>Actinomycetota</taxon>
        <taxon>Actinomycetes</taxon>
        <taxon>Micrococcales</taxon>
        <taxon>Microbacteriaceae</taxon>
        <taxon>Luna cluster</taxon>
        <taxon>Luna-1 subcluster</taxon>
        <taxon>Aquiluna</taxon>
    </lineage>
</organism>
<evidence type="ECO:0000256" key="1">
    <source>
        <dbReference type="ARBA" id="ARBA00004651"/>
    </source>
</evidence>
<dbReference type="InterPro" id="IPR023845">
    <property type="entry name" value="DUF3817_TM"/>
</dbReference>
<evidence type="ECO:0000256" key="3">
    <source>
        <dbReference type="ARBA" id="ARBA00022692"/>
    </source>
</evidence>
<keyword evidence="2" id="KW-1003">Cell membrane</keyword>
<evidence type="ECO:0000256" key="2">
    <source>
        <dbReference type="ARBA" id="ARBA00022475"/>
    </source>
</evidence>
<dbReference type="GO" id="GO:0005886">
    <property type="term" value="C:plasma membrane"/>
    <property type="evidence" value="ECO:0007669"/>
    <property type="project" value="UniProtKB-SubCell"/>
</dbReference>
<keyword evidence="9" id="KW-1185">Reference proteome</keyword>
<dbReference type="KEGG" id="aqg:HRU87_01015"/>
<dbReference type="PANTHER" id="PTHR40077:SF2">
    <property type="entry name" value="MEMBRANE PROTEIN"/>
    <property type="match status" value="1"/>
</dbReference>
<evidence type="ECO:0000256" key="4">
    <source>
        <dbReference type="ARBA" id="ARBA00022989"/>
    </source>
</evidence>
<feature type="transmembrane region" description="Helical" evidence="6">
    <location>
        <begin position="73"/>
        <end position="95"/>
    </location>
</feature>
<feature type="transmembrane region" description="Helical" evidence="6">
    <location>
        <begin position="107"/>
        <end position="125"/>
    </location>
</feature>
<gene>
    <name evidence="8" type="ORF">HRU87_01015</name>
</gene>
<feature type="domain" description="DUF3817" evidence="7">
    <location>
        <begin position="17"/>
        <end position="131"/>
    </location>
</feature>
<dbReference type="NCBIfam" id="TIGR03954">
    <property type="entry name" value="integ_memb_HG"/>
    <property type="match status" value="1"/>
</dbReference>
<dbReference type="Pfam" id="PF12823">
    <property type="entry name" value="DUF3817"/>
    <property type="match status" value="1"/>
</dbReference>
<evidence type="ECO:0000313" key="8">
    <source>
        <dbReference type="EMBL" id="QKJ24820.1"/>
    </source>
</evidence>
<keyword evidence="5 6" id="KW-0472">Membrane</keyword>
<dbReference type="Proteomes" id="UP000501003">
    <property type="component" value="Chromosome"/>
</dbReference>
<dbReference type="EMBL" id="CP054056">
    <property type="protein sequence ID" value="QKJ24820.1"/>
    <property type="molecule type" value="Genomic_DNA"/>
</dbReference>
<comment type="subcellular location">
    <subcellularLocation>
        <location evidence="1">Cell membrane</location>
        <topology evidence="1">Multi-pass membrane protein</topology>
    </subcellularLocation>
</comment>
<evidence type="ECO:0000313" key="9">
    <source>
        <dbReference type="Proteomes" id="UP000501003"/>
    </source>
</evidence>
<reference evidence="8 9" key="1">
    <citation type="submission" date="2020-05" db="EMBL/GenBank/DDBJ databases">
        <title>Aquirufa sp. strain 15G-AUS-rot a new Aquirufa species.</title>
        <authorList>
            <person name="Pitt A."/>
            <person name="Hahn M.W."/>
        </authorList>
    </citation>
    <scope>NUCLEOTIDE SEQUENCE [LARGE SCALE GENOMIC DNA]</scope>
    <source>
        <strain evidence="8 9">15G-AUS-rot</strain>
    </source>
</reference>
<dbReference type="RefSeq" id="WP_173493117.1">
    <property type="nucleotide sequence ID" value="NZ_CP054056.1"/>
</dbReference>
<name>A0A7D4UHY2_9MICO</name>
<dbReference type="AlphaFoldDB" id="A0A7D4UHY2"/>
<dbReference type="PANTHER" id="PTHR40077">
    <property type="entry name" value="MEMBRANE PROTEIN-RELATED"/>
    <property type="match status" value="1"/>
</dbReference>
<protein>
    <submittedName>
        <fullName evidence="8">DUF3817 domain-containing protein</fullName>
    </submittedName>
</protein>
<evidence type="ECO:0000256" key="6">
    <source>
        <dbReference type="SAM" id="Phobius"/>
    </source>
</evidence>
<sequence>MTGPAKSQITAASKAVKLFSVSSYITGIFLLLLMITWGIRRLPFLGYELWAMGPGGFITFEQYGLEGEGLPEVGFSLTTAILVVHGWLYVLYLFADFRVWTLMRWSFFRFLFIALGGVVPLLSFYTEARYAKMAKAEIAQAQERA</sequence>
<proteinExistence type="predicted"/>
<evidence type="ECO:0000259" key="7">
    <source>
        <dbReference type="Pfam" id="PF12823"/>
    </source>
</evidence>
<feature type="transmembrane region" description="Helical" evidence="6">
    <location>
        <begin position="21"/>
        <end position="39"/>
    </location>
</feature>